<evidence type="ECO:0000259" key="3">
    <source>
        <dbReference type="Pfam" id="PF06761"/>
    </source>
</evidence>
<dbReference type="Pfam" id="PF14331">
    <property type="entry name" value="IcmF-related_N"/>
    <property type="match status" value="1"/>
</dbReference>
<name>A0ABT5QSK9_9GAMM</name>
<evidence type="ECO:0000259" key="5">
    <source>
        <dbReference type="Pfam" id="PF21070"/>
    </source>
</evidence>
<keyword evidence="7" id="KW-1185">Reference proteome</keyword>
<feature type="domain" description="Type VI secretion system IcmF C-terminal" evidence="2">
    <location>
        <begin position="1030"/>
        <end position="1129"/>
    </location>
</feature>
<dbReference type="InterPro" id="IPR010623">
    <property type="entry name" value="IcmF_C"/>
</dbReference>
<feature type="domain" description="Type VI secretion system component TssM1 helical" evidence="5">
    <location>
        <begin position="920"/>
        <end position="1019"/>
    </location>
</feature>
<dbReference type="Pfam" id="PF21070">
    <property type="entry name" value="IcmF_helical"/>
    <property type="match status" value="1"/>
</dbReference>
<dbReference type="Pfam" id="PF06744">
    <property type="entry name" value="IcmF_C"/>
    <property type="match status" value="1"/>
</dbReference>
<evidence type="ECO:0000259" key="2">
    <source>
        <dbReference type="Pfam" id="PF06744"/>
    </source>
</evidence>
<dbReference type="PANTHER" id="PTHR36153:SF1">
    <property type="entry name" value="TYPE VI SECRETION SYSTEM COMPONENT TSSM1"/>
    <property type="match status" value="1"/>
</dbReference>
<dbReference type="InterPro" id="IPR017731">
    <property type="entry name" value="TssM1-like"/>
</dbReference>
<reference evidence="6" key="1">
    <citation type="submission" date="2021-12" db="EMBL/GenBank/DDBJ databases">
        <title>Enterovibrio ZSDZ35 sp. nov. and Enterovibrio ZSDZ42 sp. nov., isolated from coastal seawater in Qingdao.</title>
        <authorList>
            <person name="Zhang P."/>
        </authorList>
    </citation>
    <scope>NUCLEOTIDE SEQUENCE</scope>
    <source>
        <strain evidence="6">ZSDZ35</strain>
    </source>
</reference>
<keyword evidence="1" id="KW-1133">Transmembrane helix</keyword>
<proteinExistence type="predicted"/>
<organism evidence="6 7">
    <name type="scientific">Enterovibrio qingdaonensis</name>
    <dbReference type="NCBI Taxonomy" id="2899818"/>
    <lineage>
        <taxon>Bacteria</taxon>
        <taxon>Pseudomonadati</taxon>
        <taxon>Pseudomonadota</taxon>
        <taxon>Gammaproteobacteria</taxon>
        <taxon>Vibrionales</taxon>
        <taxon>Vibrionaceae</taxon>
        <taxon>Enterovibrio</taxon>
    </lineage>
</organism>
<dbReference type="EMBL" id="JAJUBB010000026">
    <property type="protein sequence ID" value="MDD1783966.1"/>
    <property type="molecule type" value="Genomic_DNA"/>
</dbReference>
<gene>
    <name evidence="6" type="primary">tssM</name>
    <name evidence="6" type="ORF">LRP49_22560</name>
</gene>
<accession>A0ABT5QSK9</accession>
<keyword evidence="1" id="KW-0812">Transmembrane</keyword>
<dbReference type="InterPro" id="IPR009612">
    <property type="entry name" value="IcmF-rel"/>
</dbReference>
<dbReference type="RefSeq" id="WP_274145234.1">
    <property type="nucleotide sequence ID" value="NZ_JAJUBB010000026.1"/>
</dbReference>
<feature type="transmembrane region" description="Helical" evidence="1">
    <location>
        <begin position="412"/>
        <end position="433"/>
    </location>
</feature>
<dbReference type="NCBIfam" id="TIGR03348">
    <property type="entry name" value="VI_IcmF"/>
    <property type="match status" value="1"/>
</dbReference>
<evidence type="ECO:0000259" key="4">
    <source>
        <dbReference type="Pfam" id="PF14331"/>
    </source>
</evidence>
<dbReference type="Pfam" id="PF06761">
    <property type="entry name" value="IcmF-related"/>
    <property type="match status" value="1"/>
</dbReference>
<feature type="domain" description="Type VI secretion system component TssM1 N-terminal" evidence="4">
    <location>
        <begin position="168"/>
        <end position="421"/>
    </location>
</feature>
<protein>
    <submittedName>
        <fullName evidence="6">Type VI secretion system membrane subunit TssM</fullName>
    </submittedName>
</protein>
<dbReference type="PANTHER" id="PTHR36153">
    <property type="entry name" value="INNER MEMBRANE PROTEIN-RELATED"/>
    <property type="match status" value="1"/>
</dbReference>
<keyword evidence="1" id="KW-0472">Membrane</keyword>
<dbReference type="InterPro" id="IPR053156">
    <property type="entry name" value="T6SS_TssM-like"/>
</dbReference>
<evidence type="ECO:0000313" key="7">
    <source>
        <dbReference type="Proteomes" id="UP001149821"/>
    </source>
</evidence>
<feature type="domain" description="IcmF-related" evidence="3">
    <location>
        <begin position="474"/>
        <end position="770"/>
    </location>
</feature>
<evidence type="ECO:0000313" key="6">
    <source>
        <dbReference type="EMBL" id="MDD1783966.1"/>
    </source>
</evidence>
<evidence type="ECO:0000256" key="1">
    <source>
        <dbReference type="SAM" id="Phobius"/>
    </source>
</evidence>
<comment type="caution">
    <text evidence="6">The sequence shown here is derived from an EMBL/GenBank/DDBJ whole genome shotgun (WGS) entry which is preliminary data.</text>
</comment>
<dbReference type="Proteomes" id="UP001149821">
    <property type="component" value="Unassembled WGS sequence"/>
</dbReference>
<dbReference type="InterPro" id="IPR048677">
    <property type="entry name" value="TssM1_hel"/>
</dbReference>
<sequence length="1153" mass="130790">MKRAFLLSIIALLLASASLVAWWLIPNTESLAWVRMSLLVLSVLMPTLVLLIGFMTRPKSEESIQKHDQQVLLEQDTKAIRDIFSASTKKIRGDGKRKLSSMYALPWYLLVGRQNSAKSALLRQNNLEPVLDVQLNENDAEQYLRFWSNDHLVVIEVGHRVFDHDGIDSDLWKVVGQQLLKYRPRQGLNGVITVVEANRLIEADKKEKQALAVTLQDAILSLAEKLGIDLPVYSVFTKADAIADFIPFFESFSGRDVDNPFGITLSNDDTHRFDPLQFDEKVKLLLKELVKQQMTLLRNVTNEQTDSVIALPYQLRVFFEQARSLMADVGRENRVRSAVWIRGIYLVSSAQSGKELDLLTQAIAEKAEFNTLSRKEQLPGRRGYFAARLFSDVLLPEYRITAMNPYRQTRYLLSRTGMVAVALLFVLGVSAVVKQSWDHDEAWRAEAQTQLSLYKNDIERLEKEPHTIIDTITVLNELRVVAKAGIAPTPWYEKVSVNQQATADEVYRIYEEQLHLFLLPRVEELVSNELYVYVSLGNPTRIFEILRYYKMLFNEKQLDKEALISYLLNNLEDQGEASVQDVQTLSLLLDDLLSSQYDHAIKPNKELISVASSNLEGLSPERLIYARLKSLPEYRTQVDIRRQLGDKFDVLFEFSDGFHGYVMPEVFTKQGYENLDLSATSPVLKQQYQEFRAIQGDMSSVSLSEMTNLSKQIQRLYFSDYIYRWQDILTNIKVKSFSSTTDLSYTLRMSREPSSGPMLDLLDAIVINTTLANEETADTAGAQKTAQALGLGKVAKAAKTANKVNNLAGDKLLKLQPAYVVNEAFAGYNVYMRGLGGAGSPLPIDQLIAQFDSLNTYFDTALTSPDPGKVMMDYAVAHAQGSQDALVMFGRESSKAPGQIAGWIKSVERQAWQQVIRSSAGYLNKQWEERVYLFYVATVEGRFPFSLQGRGEVAIDDFANFFKPQGKVDSFIDQMLMPFVYWDNGILKLREIDGQVMPISTNTRAQLKKARNISELFFGKAGQELALQVSIRPSSMSTDVTEFQMREVENVFSYRHGPRVWSNVAWPSIGLDGYLSTSFYEGDNRVATRNYAGEWALFRAIFDGDSSATSDRRINKLKYELDTHKIVLDYTLLDSSIALNKDLFTQFTLPRRL</sequence>
<dbReference type="InterPro" id="IPR025743">
    <property type="entry name" value="TssM1_N"/>
</dbReference>
<feature type="transmembrane region" description="Helical" evidence="1">
    <location>
        <begin position="31"/>
        <end position="56"/>
    </location>
</feature>